<keyword evidence="1" id="KW-0472">Membrane</keyword>
<organism evidence="2 3">
    <name type="scientific">Chrysochromulina ericina virus CeV-01B</name>
    <dbReference type="NCBI Taxonomy" id="3070830"/>
    <lineage>
        <taxon>Viruses</taxon>
        <taxon>Varidnaviria</taxon>
        <taxon>Bamfordvirae</taxon>
        <taxon>Nucleocytoviricota</taxon>
        <taxon>Megaviricetes</taxon>
        <taxon>Imitervirales</taxon>
        <taxon>Mesomimiviridae</taxon>
        <taxon>Tethysvirus</taxon>
        <taxon>Tethysvirus raunefjordenense</taxon>
    </lineage>
</organism>
<keyword evidence="1" id="KW-1133">Transmembrane helix</keyword>
<keyword evidence="1" id="KW-0812">Transmembrane</keyword>
<proteinExistence type="predicted"/>
<dbReference type="Proteomes" id="UP000203826">
    <property type="component" value="Segment"/>
</dbReference>
<gene>
    <name evidence="2" type="ORF">ceV_028</name>
</gene>
<evidence type="ECO:0000256" key="1">
    <source>
        <dbReference type="SAM" id="Phobius"/>
    </source>
</evidence>
<dbReference type="KEGG" id="vg:26048895"/>
<evidence type="ECO:0000313" key="3">
    <source>
        <dbReference type="Proteomes" id="UP000203826"/>
    </source>
</evidence>
<keyword evidence="3" id="KW-1185">Reference proteome</keyword>
<protein>
    <submittedName>
        <fullName evidence="2">Uncharacterized protein</fullName>
    </submittedName>
</protein>
<feature type="transmembrane region" description="Helical" evidence="1">
    <location>
        <begin position="113"/>
        <end position="134"/>
    </location>
</feature>
<feature type="transmembrane region" description="Helical" evidence="1">
    <location>
        <begin position="178"/>
        <end position="198"/>
    </location>
</feature>
<accession>A0A0N9QPW4</accession>
<dbReference type="EMBL" id="KT820662">
    <property type="protein sequence ID" value="ALH22934.1"/>
    <property type="molecule type" value="Genomic_DNA"/>
</dbReference>
<feature type="transmembrane region" description="Helical" evidence="1">
    <location>
        <begin position="89"/>
        <end position="107"/>
    </location>
</feature>
<sequence>MNYNLIKPIVYIPLYDLCLCILFTKKARWFQLHSLTNLVILNIIKNDVYNLVINTNNSITILNNNEELYYIVILHLYHMLFFKNTLMDYFHHFMFILFGTIPIYYYYNINLIRLATFVGCGVPGAIEYFTLSLVKHNKISSLNQKKLMCNIYNYFRYPLGSYACSSIIIYYQQGYTPSINLCTLVYTVFIIFFNGAYFNKLTIENKTWHSLSIQPITK</sequence>
<reference evidence="2 3" key="1">
    <citation type="journal article" date="2015" name="Genome Announc.">
        <title>The 474-Kilobase-Pair Complete Genome Sequence of CeV-01B, a Virus Infecting Haptolina (Chrysochromulina) ericina (Prymnesiophyceae).</title>
        <authorList>
            <person name="Gallot-Lavallee L."/>
            <person name="Pagarete A."/>
            <person name="Legendre M."/>
            <person name="Santini S."/>
            <person name="Sandaa R.A."/>
            <person name="Himmelbauer H."/>
            <person name="Ogata H."/>
            <person name="Bratbak G."/>
            <person name="Claverie J.M."/>
        </authorList>
    </citation>
    <scope>NUCLEOTIDE SEQUENCE [LARGE SCALE GENOMIC DNA]</scope>
    <source>
        <strain evidence="2">CeV-01B</strain>
    </source>
</reference>
<feature type="transmembrane region" description="Helical" evidence="1">
    <location>
        <begin position="154"/>
        <end position="172"/>
    </location>
</feature>
<evidence type="ECO:0000313" key="2">
    <source>
        <dbReference type="EMBL" id="ALH22934.1"/>
    </source>
</evidence>
<name>A0A0N9QPW4_9VIRU</name>